<dbReference type="InterPro" id="IPR005184">
    <property type="entry name" value="DUF306_Meta_HslJ"/>
</dbReference>
<dbReference type="EMBL" id="JACIDT010000010">
    <property type="protein sequence ID" value="MBB3927105.1"/>
    <property type="molecule type" value="Genomic_DNA"/>
</dbReference>
<name>A0A7W6FQM5_9SPHN</name>
<dbReference type="PROSITE" id="PS51257">
    <property type="entry name" value="PROKAR_LIPOPROTEIN"/>
    <property type="match status" value="1"/>
</dbReference>
<reference evidence="3 4" key="1">
    <citation type="submission" date="2020-08" db="EMBL/GenBank/DDBJ databases">
        <title>Genomic Encyclopedia of Type Strains, Phase IV (KMG-IV): sequencing the most valuable type-strain genomes for metagenomic binning, comparative biology and taxonomic classification.</title>
        <authorList>
            <person name="Goeker M."/>
        </authorList>
    </citation>
    <scope>NUCLEOTIDE SEQUENCE [LARGE SCALE GENOMIC DNA]</scope>
    <source>
        <strain evidence="3 4">DSM 26189</strain>
    </source>
</reference>
<feature type="signal peptide" evidence="1">
    <location>
        <begin position="1"/>
        <end position="21"/>
    </location>
</feature>
<accession>A0A7W6FQM5</accession>
<keyword evidence="4" id="KW-1185">Reference proteome</keyword>
<dbReference type="PANTHER" id="PTHR35535">
    <property type="entry name" value="HEAT SHOCK PROTEIN HSLJ"/>
    <property type="match status" value="1"/>
</dbReference>
<dbReference type="Gene3D" id="2.40.128.640">
    <property type="match status" value="1"/>
</dbReference>
<evidence type="ECO:0000256" key="1">
    <source>
        <dbReference type="SAM" id="SignalP"/>
    </source>
</evidence>
<feature type="domain" description="DUF306" evidence="2">
    <location>
        <begin position="146"/>
        <end position="256"/>
    </location>
</feature>
<dbReference type="Gene3D" id="2.40.128.270">
    <property type="match status" value="1"/>
</dbReference>
<dbReference type="InterPro" id="IPR038670">
    <property type="entry name" value="HslJ-like_sf"/>
</dbReference>
<sequence>MKIGRLAMAALPLLLAGGGCAPVATQAGGADAAPDPAHSSRNALDWAGTYKGVLPCADCEGIETIVTLGGDGAYSTRSRYLGKGDGNSFSTQGRFTWDDRGGSILLSGDQPARYLVGENRLIRLAQDGSRITGALADHYVLVKMDESITEKYWKLVELHGKPVPALDREPHFILSAQDNRISGYAGCNGFGGSYTLDEKTSRIRFGQMASTMMACDKGMDVEQGFHDVLRQADNYSLNGDSMTLNRGRMAPLARFEAVYLQ</sequence>
<organism evidence="3 4">
    <name type="scientific">Sphingobium jiangsuense</name>
    <dbReference type="NCBI Taxonomy" id="870476"/>
    <lineage>
        <taxon>Bacteria</taxon>
        <taxon>Pseudomonadati</taxon>
        <taxon>Pseudomonadota</taxon>
        <taxon>Alphaproteobacteria</taxon>
        <taxon>Sphingomonadales</taxon>
        <taxon>Sphingomonadaceae</taxon>
        <taxon>Sphingobium</taxon>
    </lineage>
</organism>
<dbReference type="Pfam" id="PF03724">
    <property type="entry name" value="META"/>
    <property type="match status" value="1"/>
</dbReference>
<keyword evidence="3" id="KW-0346">Stress response</keyword>
<gene>
    <name evidence="3" type="ORF">GGR43_002828</name>
</gene>
<dbReference type="Proteomes" id="UP000571950">
    <property type="component" value="Unassembled WGS sequence"/>
</dbReference>
<keyword evidence="1" id="KW-0732">Signal</keyword>
<evidence type="ECO:0000313" key="3">
    <source>
        <dbReference type="EMBL" id="MBB3927105.1"/>
    </source>
</evidence>
<dbReference type="InterPro" id="IPR007298">
    <property type="entry name" value="Cu-R_lipoprotein_NlpE"/>
</dbReference>
<dbReference type="InterPro" id="IPR053147">
    <property type="entry name" value="Hsp_HslJ-like"/>
</dbReference>
<evidence type="ECO:0000259" key="2">
    <source>
        <dbReference type="Pfam" id="PF03724"/>
    </source>
</evidence>
<feature type="chain" id="PRO_5031196799" evidence="1">
    <location>
        <begin position="22"/>
        <end position="261"/>
    </location>
</feature>
<comment type="caution">
    <text evidence="3">The sequence shown here is derived from an EMBL/GenBank/DDBJ whole genome shotgun (WGS) entry which is preliminary data.</text>
</comment>
<protein>
    <submittedName>
        <fullName evidence="3">Heat shock protein HslJ</fullName>
    </submittedName>
</protein>
<dbReference type="RefSeq" id="WP_188072619.1">
    <property type="nucleotide sequence ID" value="NZ_BSPS01000081.1"/>
</dbReference>
<dbReference type="AlphaFoldDB" id="A0A7W6FQM5"/>
<dbReference type="PANTHER" id="PTHR35535:SF1">
    <property type="entry name" value="HEAT SHOCK PROTEIN HSLJ"/>
    <property type="match status" value="1"/>
</dbReference>
<proteinExistence type="predicted"/>
<dbReference type="Pfam" id="PF04170">
    <property type="entry name" value="NlpE"/>
    <property type="match status" value="1"/>
</dbReference>
<evidence type="ECO:0000313" key="4">
    <source>
        <dbReference type="Proteomes" id="UP000571950"/>
    </source>
</evidence>